<feature type="compositionally biased region" description="Polar residues" evidence="2">
    <location>
        <begin position="37"/>
        <end position="49"/>
    </location>
</feature>
<evidence type="ECO:0000259" key="3">
    <source>
        <dbReference type="PROSITE" id="PS50158"/>
    </source>
</evidence>
<name>A0ABM1QQZ8_CAMSA</name>
<dbReference type="InterPro" id="IPR001878">
    <property type="entry name" value="Znf_CCHC"/>
</dbReference>
<keyword evidence="1" id="KW-0479">Metal-binding</keyword>
<dbReference type="PANTHER" id="PTHR37610">
    <property type="entry name" value="CCHC-TYPE DOMAIN-CONTAINING PROTEIN"/>
    <property type="match status" value="1"/>
</dbReference>
<feature type="domain" description="CCHC-type" evidence="3">
    <location>
        <begin position="270"/>
        <end position="283"/>
    </location>
</feature>
<evidence type="ECO:0000313" key="4">
    <source>
        <dbReference type="Proteomes" id="UP000694864"/>
    </source>
</evidence>
<keyword evidence="1" id="KW-0862">Zinc</keyword>
<feature type="compositionally biased region" description="Polar residues" evidence="2">
    <location>
        <begin position="13"/>
        <end position="23"/>
    </location>
</feature>
<protein>
    <submittedName>
        <fullName evidence="5">Uncharacterized protein LOC109127987</fullName>
    </submittedName>
</protein>
<dbReference type="Pfam" id="PF14244">
    <property type="entry name" value="Retrotran_gag_3"/>
    <property type="match status" value="1"/>
</dbReference>
<evidence type="ECO:0000256" key="1">
    <source>
        <dbReference type="PROSITE-ProRule" id="PRU00047"/>
    </source>
</evidence>
<evidence type="ECO:0000313" key="5">
    <source>
        <dbReference type="RefSeq" id="XP_019089186.1"/>
    </source>
</evidence>
<keyword evidence="1" id="KW-0863">Zinc-finger</keyword>
<organism evidence="4 5">
    <name type="scientific">Camelina sativa</name>
    <name type="common">False flax</name>
    <name type="synonym">Myagrum sativum</name>
    <dbReference type="NCBI Taxonomy" id="90675"/>
    <lineage>
        <taxon>Eukaryota</taxon>
        <taxon>Viridiplantae</taxon>
        <taxon>Streptophyta</taxon>
        <taxon>Embryophyta</taxon>
        <taxon>Tracheophyta</taxon>
        <taxon>Spermatophyta</taxon>
        <taxon>Magnoliopsida</taxon>
        <taxon>eudicotyledons</taxon>
        <taxon>Gunneridae</taxon>
        <taxon>Pentapetalae</taxon>
        <taxon>rosids</taxon>
        <taxon>malvids</taxon>
        <taxon>Brassicales</taxon>
        <taxon>Brassicaceae</taxon>
        <taxon>Camelineae</taxon>
        <taxon>Camelina</taxon>
    </lineage>
</organism>
<sequence length="325" mass="36630">MSDEDSAVKKSGSLITSGSNTRTEMTRRRIDPYDLSSGDNPGSVISQPQLRGPNYDEWAMNLRLALRARKKFGFADGTIPKPDEGSDDLEDWWANNAMVVSWIRLIVAPDLSSSLSHHEVACDLWTHIQKRFSVKNGQHVQRLKTELANCQRKGFAVEAYYGKLTKLWTSLADFQRAKTVEEIAREREEDKLHQFLMGLDEAVFGAVKSSLLARDPLPSLDEAYQVVTQDEESKRASRLLEEHNEGVSFAVQASSRSKPSPQLRDPSAICTVCGRTGHLAANCFRKLGYPYWWGDRPRSKLLNTPMGPQVIVANRLLRLLNRIMV</sequence>
<feature type="region of interest" description="Disordered" evidence="2">
    <location>
        <begin position="1"/>
        <end position="50"/>
    </location>
</feature>
<dbReference type="RefSeq" id="XP_019089186.1">
    <property type="nucleotide sequence ID" value="XM_019233641.1"/>
</dbReference>
<accession>A0ABM1QQZ8</accession>
<dbReference type="PANTHER" id="PTHR37610:SF101">
    <property type="entry name" value="(RAPE) HYPOTHETICAL PROTEIN"/>
    <property type="match status" value="1"/>
</dbReference>
<dbReference type="Proteomes" id="UP000694864">
    <property type="component" value="Chromosome 12"/>
</dbReference>
<reference evidence="4" key="1">
    <citation type="journal article" date="2014" name="Nat. Commun.">
        <title>The emerging biofuel crop Camelina sativa retains a highly undifferentiated hexaploid genome structure.</title>
        <authorList>
            <person name="Kagale S."/>
            <person name="Koh C."/>
            <person name="Nixon J."/>
            <person name="Bollina V."/>
            <person name="Clarke W.E."/>
            <person name="Tuteja R."/>
            <person name="Spillane C."/>
            <person name="Robinson S.J."/>
            <person name="Links M.G."/>
            <person name="Clarke C."/>
            <person name="Higgins E.E."/>
            <person name="Huebert T."/>
            <person name="Sharpe A.G."/>
            <person name="Parkin I.A."/>
        </authorList>
    </citation>
    <scope>NUCLEOTIDE SEQUENCE [LARGE SCALE GENOMIC DNA]</scope>
    <source>
        <strain evidence="4">cv. DH55</strain>
    </source>
</reference>
<dbReference type="InterPro" id="IPR029472">
    <property type="entry name" value="Copia-like_N"/>
</dbReference>
<dbReference type="PROSITE" id="PS50158">
    <property type="entry name" value="ZF_CCHC"/>
    <property type="match status" value="1"/>
</dbReference>
<dbReference type="GeneID" id="109127987"/>
<gene>
    <name evidence="5" type="primary">LOC109127987</name>
</gene>
<evidence type="ECO:0000256" key="2">
    <source>
        <dbReference type="SAM" id="MobiDB-lite"/>
    </source>
</evidence>
<proteinExistence type="predicted"/>
<keyword evidence="4" id="KW-1185">Reference proteome</keyword>
<reference evidence="5" key="2">
    <citation type="submission" date="2025-08" db="UniProtKB">
        <authorList>
            <consortium name="RefSeq"/>
        </authorList>
    </citation>
    <scope>IDENTIFICATION</scope>
    <source>
        <tissue evidence="5">Leaf</tissue>
    </source>
</reference>